<evidence type="ECO:0000256" key="1">
    <source>
        <dbReference type="SAM" id="MobiDB-lite"/>
    </source>
</evidence>
<reference evidence="2 3" key="1">
    <citation type="submission" date="2024-01" db="EMBL/GenBank/DDBJ databases">
        <title>Genome assemblies of Stephania.</title>
        <authorList>
            <person name="Yang L."/>
        </authorList>
    </citation>
    <scope>NUCLEOTIDE SEQUENCE [LARGE SCALE GENOMIC DNA]</scope>
    <source>
        <strain evidence="2">JXDWG</strain>
        <tissue evidence="2">Leaf</tissue>
    </source>
</reference>
<dbReference type="EMBL" id="JBBNAG010000002">
    <property type="protein sequence ID" value="KAK9157597.1"/>
    <property type="molecule type" value="Genomic_DNA"/>
</dbReference>
<evidence type="ECO:0000313" key="3">
    <source>
        <dbReference type="Proteomes" id="UP001419268"/>
    </source>
</evidence>
<feature type="region of interest" description="Disordered" evidence="1">
    <location>
        <begin position="87"/>
        <end position="107"/>
    </location>
</feature>
<protein>
    <submittedName>
        <fullName evidence="2">Uncharacterized protein</fullName>
    </submittedName>
</protein>
<comment type="caution">
    <text evidence="2">The sequence shown here is derived from an EMBL/GenBank/DDBJ whole genome shotgun (WGS) entry which is preliminary data.</text>
</comment>
<name>A0AAP0PV41_9MAGN</name>
<gene>
    <name evidence="2" type="ORF">Scep_004171</name>
</gene>
<proteinExistence type="predicted"/>
<keyword evidence="3" id="KW-1185">Reference proteome</keyword>
<evidence type="ECO:0000313" key="2">
    <source>
        <dbReference type="EMBL" id="KAK9157597.1"/>
    </source>
</evidence>
<dbReference type="Proteomes" id="UP001419268">
    <property type="component" value="Unassembled WGS sequence"/>
</dbReference>
<dbReference type="AlphaFoldDB" id="A0AAP0PV41"/>
<feature type="compositionally biased region" description="Low complexity" evidence="1">
    <location>
        <begin position="87"/>
        <end position="103"/>
    </location>
</feature>
<accession>A0AAP0PV41</accession>
<organism evidence="2 3">
    <name type="scientific">Stephania cephalantha</name>
    <dbReference type="NCBI Taxonomy" id="152367"/>
    <lineage>
        <taxon>Eukaryota</taxon>
        <taxon>Viridiplantae</taxon>
        <taxon>Streptophyta</taxon>
        <taxon>Embryophyta</taxon>
        <taxon>Tracheophyta</taxon>
        <taxon>Spermatophyta</taxon>
        <taxon>Magnoliopsida</taxon>
        <taxon>Ranunculales</taxon>
        <taxon>Menispermaceae</taxon>
        <taxon>Menispermoideae</taxon>
        <taxon>Cissampelideae</taxon>
        <taxon>Stephania</taxon>
    </lineage>
</organism>
<sequence length="183" mass="19075">MAINGGLNSKIHLKDANLAMIYAFHLLREQSVASSSFVEVTPYCPLLLCLVGDRSVRQCATAPLLHAVHRAAAVADLSLILAGVTAPRQRPGGPCRRSSSSPTAAPPLSPPLLLAVCPPAGGATEARQTLASGATLCRRCRRTTAPSCCRSSASSPVRRSLGSLAIASHRAAVRTPVTTSRYP</sequence>